<feature type="domain" description="Glycoside hydrolase family 20 catalytic" evidence="6">
    <location>
        <begin position="1"/>
        <end position="155"/>
    </location>
</feature>
<dbReference type="PANTHER" id="PTHR22600">
    <property type="entry name" value="BETA-HEXOSAMINIDASE"/>
    <property type="match status" value="1"/>
</dbReference>
<gene>
    <name evidence="7" type="ORF">MONBRDRAFT_21466</name>
</gene>
<feature type="active site" description="Proton donor" evidence="5">
    <location>
        <position position="133"/>
    </location>
</feature>
<proteinExistence type="inferred from homology"/>
<evidence type="ECO:0000256" key="3">
    <source>
        <dbReference type="ARBA" id="ARBA00012663"/>
    </source>
</evidence>
<dbReference type="InterPro" id="IPR015883">
    <property type="entry name" value="Glyco_hydro_20_cat"/>
</dbReference>
<dbReference type="InterPro" id="IPR017853">
    <property type="entry name" value="GH"/>
</dbReference>
<evidence type="ECO:0000259" key="6">
    <source>
        <dbReference type="Pfam" id="PF00728"/>
    </source>
</evidence>
<dbReference type="PANTHER" id="PTHR22600:SF21">
    <property type="entry name" value="BETA-HEXOSAMINIDASE A"/>
    <property type="match status" value="1"/>
</dbReference>
<dbReference type="OMA" id="EVGFDCW"/>
<dbReference type="GO" id="GO:0004563">
    <property type="term" value="F:beta-N-acetylhexosaminidase activity"/>
    <property type="evidence" value="ECO:0007669"/>
    <property type="project" value="UniProtKB-EC"/>
</dbReference>
<dbReference type="EC" id="3.2.1.52" evidence="3"/>
<dbReference type="KEGG" id="mbr:MONBRDRAFT_21466"/>
<keyword evidence="8" id="KW-1185">Reference proteome</keyword>
<dbReference type="EMBL" id="CH991549">
    <property type="protein sequence ID" value="EDQ89965.1"/>
    <property type="molecule type" value="Genomic_DNA"/>
</dbReference>
<accession>A9UY60</accession>
<dbReference type="PRINTS" id="PR00738">
    <property type="entry name" value="GLHYDRLASE20"/>
</dbReference>
<comment type="similarity">
    <text evidence="2">Belongs to the glycosyl hydrolase 20 family.</text>
</comment>
<dbReference type="Pfam" id="PF00728">
    <property type="entry name" value="Glyco_hydro_20"/>
    <property type="match status" value="2"/>
</dbReference>
<reference evidence="7 8" key="1">
    <citation type="journal article" date="2008" name="Nature">
        <title>The genome of the choanoflagellate Monosiga brevicollis and the origin of metazoans.</title>
        <authorList>
            <consortium name="JGI Sequencing"/>
            <person name="King N."/>
            <person name="Westbrook M.J."/>
            <person name="Young S.L."/>
            <person name="Kuo A."/>
            <person name="Abedin M."/>
            <person name="Chapman J."/>
            <person name="Fairclough S."/>
            <person name="Hellsten U."/>
            <person name="Isogai Y."/>
            <person name="Letunic I."/>
            <person name="Marr M."/>
            <person name="Pincus D."/>
            <person name="Putnam N."/>
            <person name="Rokas A."/>
            <person name="Wright K.J."/>
            <person name="Zuzow R."/>
            <person name="Dirks W."/>
            <person name="Good M."/>
            <person name="Goodstein D."/>
            <person name="Lemons D."/>
            <person name="Li W."/>
            <person name="Lyons J.B."/>
            <person name="Morris A."/>
            <person name="Nichols S."/>
            <person name="Richter D.J."/>
            <person name="Salamov A."/>
            <person name="Bork P."/>
            <person name="Lim W.A."/>
            <person name="Manning G."/>
            <person name="Miller W.T."/>
            <person name="McGinnis W."/>
            <person name="Shapiro H."/>
            <person name="Tjian R."/>
            <person name="Grigoriev I.V."/>
            <person name="Rokhsar D."/>
        </authorList>
    </citation>
    <scope>NUCLEOTIDE SEQUENCE [LARGE SCALE GENOMIC DNA]</scope>
    <source>
        <strain evidence="8">MX1 / ATCC 50154</strain>
    </source>
</reference>
<dbReference type="Gene3D" id="3.20.20.80">
    <property type="entry name" value="Glycosidases"/>
    <property type="match status" value="2"/>
</dbReference>
<dbReference type="InterPro" id="IPR025705">
    <property type="entry name" value="Beta_hexosaminidase_sua/sub"/>
</dbReference>
<dbReference type="eggNOG" id="KOG2499">
    <property type="taxonomic scope" value="Eukaryota"/>
</dbReference>
<dbReference type="GO" id="GO:0005975">
    <property type="term" value="P:carbohydrate metabolic process"/>
    <property type="evidence" value="ECO:0007669"/>
    <property type="project" value="InterPro"/>
</dbReference>
<comment type="catalytic activity">
    <reaction evidence="1">
        <text>Hydrolysis of terminal non-reducing N-acetyl-D-hexosamine residues in N-acetyl-beta-D-hexosaminides.</text>
        <dbReference type="EC" id="3.2.1.52"/>
    </reaction>
</comment>
<dbReference type="GeneID" id="5890650"/>
<keyword evidence="4" id="KW-0378">Hydrolase</keyword>
<dbReference type="SUPFAM" id="SSF51445">
    <property type="entry name" value="(Trans)glycosidases"/>
    <property type="match status" value="1"/>
</dbReference>
<feature type="domain" description="Glycoside hydrolase family 20 catalytic" evidence="6">
    <location>
        <begin position="160"/>
        <end position="251"/>
    </location>
</feature>
<evidence type="ECO:0000256" key="5">
    <source>
        <dbReference type="PIRSR" id="PIRSR625705-1"/>
    </source>
</evidence>
<evidence type="ECO:0000256" key="2">
    <source>
        <dbReference type="ARBA" id="ARBA00006285"/>
    </source>
</evidence>
<dbReference type="RefSeq" id="XP_001745387.1">
    <property type="nucleotide sequence ID" value="XM_001745335.1"/>
</dbReference>
<evidence type="ECO:0000256" key="4">
    <source>
        <dbReference type="ARBA" id="ARBA00022801"/>
    </source>
</evidence>
<dbReference type="AlphaFoldDB" id="A9UY60"/>
<dbReference type="InParanoid" id="A9UY60"/>
<organism evidence="7 8">
    <name type="scientific">Monosiga brevicollis</name>
    <name type="common">Choanoflagellate</name>
    <dbReference type="NCBI Taxonomy" id="81824"/>
    <lineage>
        <taxon>Eukaryota</taxon>
        <taxon>Choanoflagellata</taxon>
        <taxon>Craspedida</taxon>
        <taxon>Salpingoecidae</taxon>
        <taxon>Monosiga</taxon>
    </lineage>
</organism>
<dbReference type="STRING" id="81824.A9UY60"/>
<protein>
    <recommendedName>
        <fullName evidence="3">beta-N-acetylhexosaminidase</fullName>
        <ecNumber evidence="3">3.2.1.52</ecNumber>
    </recommendedName>
</protein>
<evidence type="ECO:0000256" key="1">
    <source>
        <dbReference type="ARBA" id="ARBA00001231"/>
    </source>
</evidence>
<evidence type="ECO:0000313" key="7">
    <source>
        <dbReference type="EMBL" id="EDQ89965.1"/>
    </source>
</evidence>
<sequence length="291" mass="32237">MSFNKLSLLHWHLVDEMSFPYQPRGDAANLGKGAYSTFEQYSADDLTYVVEFAKARGVRVMFEIDTPGHADSWKYGFPNVVTDCPNTIATYSSTISMTTLDPSQEETFQVLSDLFTDLSKIIEDPFIHMGGDEVFYACWKESARVTAFMNKQGYDGMLYTLVKAGYRAILANGPNGEWYLNDGFGNGDIYQLWTDVYGLEPFSGQGDLTPAEAARVLGGEVSLWSEEIHAGNLMGKAWPRASAFAERMWSSQAVNDPYEAAPRLARMVCKLNAMGIAASPISPGSCYPRQP</sequence>
<name>A9UY60_MONBE</name>
<dbReference type="Proteomes" id="UP000001357">
    <property type="component" value="Unassembled WGS sequence"/>
</dbReference>
<evidence type="ECO:0000313" key="8">
    <source>
        <dbReference type="Proteomes" id="UP000001357"/>
    </source>
</evidence>